<dbReference type="EMBL" id="FNUV01000003">
    <property type="protein sequence ID" value="SEF76607.1"/>
    <property type="molecule type" value="Genomic_DNA"/>
</dbReference>
<dbReference type="Proteomes" id="UP000236735">
    <property type="component" value="Unassembled WGS sequence"/>
</dbReference>
<evidence type="ECO:0000256" key="3">
    <source>
        <dbReference type="ARBA" id="ARBA00022801"/>
    </source>
</evidence>
<keyword evidence="3" id="KW-0378">Hydrolase</keyword>
<evidence type="ECO:0000256" key="1">
    <source>
        <dbReference type="ARBA" id="ARBA00022487"/>
    </source>
</evidence>
<evidence type="ECO:0000256" key="4">
    <source>
        <dbReference type="SAM" id="SignalP"/>
    </source>
</evidence>
<dbReference type="Pfam" id="PF22244">
    <property type="entry name" value="GCE_fung"/>
    <property type="match status" value="1"/>
</dbReference>
<proteinExistence type="predicted"/>
<dbReference type="AlphaFoldDB" id="A0A1H5UQV9"/>
<reference evidence="6 7" key="1">
    <citation type="submission" date="2016-10" db="EMBL/GenBank/DDBJ databases">
        <authorList>
            <person name="de Groot N.N."/>
        </authorList>
    </citation>
    <scope>NUCLEOTIDE SEQUENCE [LARGE SCALE GENOMIC DNA]</scope>
    <source>
        <strain evidence="6 7">AR32</strain>
    </source>
</reference>
<keyword evidence="2 4" id="KW-0732">Signal</keyword>
<sequence>MKRSHLLSLFLLGCSLSASAQLSKPQVDLPNPLLMNDGTTRVENLADWAIRRQQIGEMIQHFGIGQKPEVSPEAIKARMVGDTLIVDVTVGTETLTLSSCIRYPNVGQPPYALMIGTSMLSLPKQLFDNRPIAVMNYNEAQVNDYTQGRWRPRHERGEHNFDRLYPHLKDNGAYSEWAWGFSRLIDGLEQLGPEVTKIDVKRIGVSGCSYAGKMALFCGAFDDRVALTIAQEPGGGGAASWRYNCGVDSVENLDRTDYHWFLESMREQFHGDSVYLMPYDHHELCAMVCPRALLMLGNTDYRWLADEAAYVSLNAARKVWEKFGIADRIGYSINGGHGHCQLPESQFPEVEAFLDKFLLGKSDIDTNNILIAPDHFKKTIDLNKWIKF</sequence>
<dbReference type="GO" id="GO:0052689">
    <property type="term" value="F:carboxylic ester hydrolase activity"/>
    <property type="evidence" value="ECO:0007669"/>
    <property type="project" value="UniProtKB-KW"/>
</dbReference>
<organism evidence="6 7">
    <name type="scientific">Xylanibacter ruminicola</name>
    <name type="common">Prevotella ruminicola</name>
    <dbReference type="NCBI Taxonomy" id="839"/>
    <lineage>
        <taxon>Bacteria</taxon>
        <taxon>Pseudomonadati</taxon>
        <taxon>Bacteroidota</taxon>
        <taxon>Bacteroidia</taxon>
        <taxon>Bacteroidales</taxon>
        <taxon>Prevotellaceae</taxon>
        <taxon>Xylanibacter</taxon>
    </lineage>
</organism>
<evidence type="ECO:0000313" key="7">
    <source>
        <dbReference type="Proteomes" id="UP000236735"/>
    </source>
</evidence>
<evidence type="ECO:0000313" key="6">
    <source>
        <dbReference type="EMBL" id="SEF76607.1"/>
    </source>
</evidence>
<feature type="chain" id="PRO_5009286486" description="4-O-methyl-glucuronoyl methylesterase-like domain-containing protein" evidence="4">
    <location>
        <begin position="21"/>
        <end position="388"/>
    </location>
</feature>
<dbReference type="SUPFAM" id="SSF53474">
    <property type="entry name" value="alpha/beta-Hydrolases"/>
    <property type="match status" value="1"/>
</dbReference>
<feature type="domain" description="4-O-methyl-glucuronoyl methylesterase-like" evidence="5">
    <location>
        <begin position="86"/>
        <end position="324"/>
    </location>
</feature>
<evidence type="ECO:0000259" key="5">
    <source>
        <dbReference type="Pfam" id="PF22244"/>
    </source>
</evidence>
<name>A0A1H5UQV9_XYLRU</name>
<dbReference type="RefSeq" id="WP_103915596.1">
    <property type="nucleotide sequence ID" value="NZ_FNUV01000003.1"/>
</dbReference>
<protein>
    <recommendedName>
        <fullName evidence="5">4-O-methyl-glucuronoyl methylesterase-like domain-containing protein</fullName>
    </recommendedName>
</protein>
<evidence type="ECO:0000256" key="2">
    <source>
        <dbReference type="ARBA" id="ARBA00022729"/>
    </source>
</evidence>
<dbReference type="Gene3D" id="3.40.50.1820">
    <property type="entry name" value="alpha/beta hydrolase"/>
    <property type="match status" value="1"/>
</dbReference>
<accession>A0A1H5UQV9</accession>
<gene>
    <name evidence="6" type="ORF">SAMN05216354_1583</name>
</gene>
<keyword evidence="1" id="KW-0719">Serine esterase</keyword>
<dbReference type="InterPro" id="IPR054579">
    <property type="entry name" value="GCE-like_dom"/>
</dbReference>
<feature type="signal peptide" evidence="4">
    <location>
        <begin position="1"/>
        <end position="20"/>
    </location>
</feature>
<dbReference type="InterPro" id="IPR029058">
    <property type="entry name" value="AB_hydrolase_fold"/>
</dbReference>